<comment type="caution">
    <text evidence="2">The sequence shown here is derived from an EMBL/GenBank/DDBJ whole genome shotgun (WGS) entry which is preliminary data.</text>
</comment>
<feature type="compositionally biased region" description="Basic residues" evidence="1">
    <location>
        <begin position="1"/>
        <end position="13"/>
    </location>
</feature>
<accession>A0AAJ0FFB3</accession>
<dbReference type="EMBL" id="MU839828">
    <property type="protein sequence ID" value="KAK1759674.1"/>
    <property type="molecule type" value="Genomic_DNA"/>
</dbReference>
<dbReference type="PANTHER" id="PTHR39609">
    <property type="entry name" value="RFEG-RELATED"/>
    <property type="match status" value="1"/>
</dbReference>
<evidence type="ECO:0000313" key="2">
    <source>
        <dbReference type="EMBL" id="KAK1759674.1"/>
    </source>
</evidence>
<keyword evidence="3" id="KW-1185">Reference proteome</keyword>
<evidence type="ECO:0000313" key="3">
    <source>
        <dbReference type="Proteomes" id="UP001239445"/>
    </source>
</evidence>
<evidence type="ECO:0000256" key="1">
    <source>
        <dbReference type="SAM" id="MobiDB-lite"/>
    </source>
</evidence>
<gene>
    <name evidence="2" type="ORF">QBC47DRAFT_372758</name>
</gene>
<dbReference type="Proteomes" id="UP001239445">
    <property type="component" value="Unassembled WGS sequence"/>
</dbReference>
<dbReference type="AlphaFoldDB" id="A0AAJ0FFB3"/>
<sequence>MTALSRKRTKCPRKSFGAQLDPNVLDLEGATPSRKSSGLFLSGLESRPHTSISSTLDPPSFFTSCQNKPGAVEIETITPSDHAARSPYPLVSVEEFTSRKVFEMDPSHPSRPNEYFIPGDGIEREVITPDIHRYLGPEAVARPGSWEFADGGSSPGYSCVAHRSLASVSDI</sequence>
<protein>
    <submittedName>
        <fullName evidence="2">Uncharacterized protein</fullName>
    </submittedName>
</protein>
<organism evidence="2 3">
    <name type="scientific">Echria macrotheca</name>
    <dbReference type="NCBI Taxonomy" id="438768"/>
    <lineage>
        <taxon>Eukaryota</taxon>
        <taxon>Fungi</taxon>
        <taxon>Dikarya</taxon>
        <taxon>Ascomycota</taxon>
        <taxon>Pezizomycotina</taxon>
        <taxon>Sordariomycetes</taxon>
        <taxon>Sordariomycetidae</taxon>
        <taxon>Sordariales</taxon>
        <taxon>Schizotheciaceae</taxon>
        <taxon>Echria</taxon>
    </lineage>
</organism>
<feature type="region of interest" description="Disordered" evidence="1">
    <location>
        <begin position="1"/>
        <end position="58"/>
    </location>
</feature>
<reference evidence="2" key="1">
    <citation type="submission" date="2023-06" db="EMBL/GenBank/DDBJ databases">
        <title>Genome-scale phylogeny and comparative genomics of the fungal order Sordariales.</title>
        <authorList>
            <consortium name="Lawrence Berkeley National Laboratory"/>
            <person name="Hensen N."/>
            <person name="Bonometti L."/>
            <person name="Westerberg I."/>
            <person name="Brannstrom I.O."/>
            <person name="Guillou S."/>
            <person name="Cros-Aarteil S."/>
            <person name="Calhoun S."/>
            <person name="Haridas S."/>
            <person name="Kuo A."/>
            <person name="Mondo S."/>
            <person name="Pangilinan J."/>
            <person name="Riley R."/>
            <person name="Labutti K."/>
            <person name="Andreopoulos B."/>
            <person name="Lipzen A."/>
            <person name="Chen C."/>
            <person name="Yanf M."/>
            <person name="Daum C."/>
            <person name="Ng V."/>
            <person name="Clum A."/>
            <person name="Steindorff A."/>
            <person name="Ohm R."/>
            <person name="Martin F."/>
            <person name="Silar P."/>
            <person name="Natvig D."/>
            <person name="Lalanne C."/>
            <person name="Gautier V."/>
            <person name="Ament-Velasquez S.L."/>
            <person name="Kruys A."/>
            <person name="Hutchinson M.I."/>
            <person name="Powell A.J."/>
            <person name="Barry K."/>
            <person name="Miller A.N."/>
            <person name="Grigoriev I.V."/>
            <person name="Debuchy R."/>
            <person name="Gladieux P."/>
            <person name="Thoren M.H."/>
            <person name="Johannesson H."/>
        </authorList>
    </citation>
    <scope>NUCLEOTIDE SEQUENCE</scope>
    <source>
        <strain evidence="2">PSN4</strain>
    </source>
</reference>
<feature type="compositionally biased region" description="Polar residues" evidence="1">
    <location>
        <begin position="49"/>
        <end position="58"/>
    </location>
</feature>
<dbReference type="PANTHER" id="PTHR39609:SF1">
    <property type="entry name" value="RFEG"/>
    <property type="match status" value="1"/>
</dbReference>
<name>A0AAJ0FFB3_9PEZI</name>
<proteinExistence type="predicted"/>